<feature type="domain" description="EAL" evidence="3">
    <location>
        <begin position="481"/>
        <end position="738"/>
    </location>
</feature>
<dbReference type="PROSITE" id="PS50112">
    <property type="entry name" value="PAS"/>
    <property type="match status" value="1"/>
</dbReference>
<dbReference type="PROSITE" id="PS50883">
    <property type="entry name" value="EAL"/>
    <property type="match status" value="1"/>
</dbReference>
<dbReference type="InterPro" id="IPR043128">
    <property type="entry name" value="Rev_trsase/Diguanyl_cyclase"/>
</dbReference>
<proteinExistence type="predicted"/>
<keyword evidence="6" id="KW-1185">Reference proteome</keyword>
<dbReference type="SUPFAM" id="SSF55073">
    <property type="entry name" value="Nucleotide cyclase"/>
    <property type="match status" value="1"/>
</dbReference>
<dbReference type="InterPro" id="IPR029787">
    <property type="entry name" value="Nucleotide_cyclase"/>
</dbReference>
<dbReference type="CDD" id="cd01949">
    <property type="entry name" value="GGDEF"/>
    <property type="match status" value="1"/>
</dbReference>
<dbReference type="SMART" id="SM00267">
    <property type="entry name" value="GGDEF"/>
    <property type="match status" value="1"/>
</dbReference>
<dbReference type="InterPro" id="IPR003018">
    <property type="entry name" value="GAF"/>
</dbReference>
<dbReference type="SMART" id="SM00091">
    <property type="entry name" value="PAS"/>
    <property type="match status" value="1"/>
</dbReference>
<dbReference type="EMBL" id="JAYGII010000008">
    <property type="protein sequence ID" value="MEA5445296.1"/>
    <property type="molecule type" value="Genomic_DNA"/>
</dbReference>
<evidence type="ECO:0000313" key="5">
    <source>
        <dbReference type="EMBL" id="MEA5445296.1"/>
    </source>
</evidence>
<dbReference type="RefSeq" id="WP_346050925.1">
    <property type="nucleotide sequence ID" value="NZ_JAYGII010000008.1"/>
</dbReference>
<evidence type="ECO:0000256" key="1">
    <source>
        <dbReference type="ARBA" id="ARBA00001946"/>
    </source>
</evidence>
<dbReference type="SUPFAM" id="SSF55785">
    <property type="entry name" value="PYP-like sensor domain (PAS domain)"/>
    <property type="match status" value="1"/>
</dbReference>
<dbReference type="GO" id="GO:0006355">
    <property type="term" value="P:regulation of DNA-templated transcription"/>
    <property type="evidence" value="ECO:0007669"/>
    <property type="project" value="InterPro"/>
</dbReference>
<dbReference type="InterPro" id="IPR000014">
    <property type="entry name" value="PAS"/>
</dbReference>
<sequence length="752" mass="84748">MPDMEKRGDFHRYLMDNIADAFYLHDRSGRILEANQAACRHTGYSRSELLGMSVSDLNPYRDPAEIDNLLAEMVASPGAQKVFRSWHRHKSGERLAVEVNLVRLNHDGHVLFLASVRDAREWARLEGELEHKIAFNDLLLDFSTRLISVTPDRIDSVIQDVLADIGAFFNAGRSYLFSIDLDAGTFSNTHEWSAPSVPPEIGRLQNLPFEAFPWLMGNILKGNIAHLPDVDMMDDQYRVEREEYKLQSIRSLIIVPLMKDGRPRGLFGLDAVWEKRFWPEDIRNNLRLLGQLIASAIDAVQFGGELEYLAYHDPLTELPNRKLLYDRIDHAIAESTRTNSMLAVMLLDLDDFKLINDSFSHNVGDQFLRHTAQRLESVCRAGDTLSRLGGDEFVLLMEVEEAADAARVAERALDLLTSPIDIEGEKLIVHSSIGIAIYPDNGGDSDTLIRNADLAMYEAKASGKNRYAFFDQEMTERAQASLSLRHDLERALDSDELCLYFQARVDIARSRICGLEALIRWNHPSRGLLQPADFLPLAERSDLICRLDHWVLKQACRESRQIQKDGPDFRIAINLSARDLYETKHLQRLIATLEVEGTQNPLPLEIEITESILMHDVELAMDNLRRIKAAAPDVTIAIDDFGSGYSSLNYLRQIPMDTLKIDRAFIADLGTENGGAAAIVRSIVELARNLNLHVVAEGVETEAQLGLLRELGVEEAQGFLFGRPAPIANVLDASRAPGFPQRREWNADNRPD</sequence>
<feature type="domain" description="GGDEF" evidence="4">
    <location>
        <begin position="340"/>
        <end position="472"/>
    </location>
</feature>
<dbReference type="NCBIfam" id="TIGR00254">
    <property type="entry name" value="GGDEF"/>
    <property type="match status" value="1"/>
</dbReference>
<dbReference type="InterPro" id="IPR029016">
    <property type="entry name" value="GAF-like_dom_sf"/>
</dbReference>
<dbReference type="SMART" id="SM00052">
    <property type="entry name" value="EAL"/>
    <property type="match status" value="1"/>
</dbReference>
<dbReference type="InterPro" id="IPR001633">
    <property type="entry name" value="EAL_dom"/>
</dbReference>
<dbReference type="Gene3D" id="3.30.450.20">
    <property type="entry name" value="PAS domain"/>
    <property type="match status" value="1"/>
</dbReference>
<dbReference type="InterPro" id="IPR035965">
    <property type="entry name" value="PAS-like_dom_sf"/>
</dbReference>
<accession>A0AAP6JEU7</accession>
<dbReference type="Gene3D" id="3.20.20.450">
    <property type="entry name" value="EAL domain"/>
    <property type="match status" value="1"/>
</dbReference>
<dbReference type="SUPFAM" id="SSF141868">
    <property type="entry name" value="EAL domain-like"/>
    <property type="match status" value="1"/>
</dbReference>
<dbReference type="Pfam" id="PF00563">
    <property type="entry name" value="EAL"/>
    <property type="match status" value="1"/>
</dbReference>
<dbReference type="Pfam" id="PF00989">
    <property type="entry name" value="PAS"/>
    <property type="match status" value="1"/>
</dbReference>
<organism evidence="5 6">
    <name type="scientific">Natronospira elongata</name>
    <dbReference type="NCBI Taxonomy" id="3110268"/>
    <lineage>
        <taxon>Bacteria</taxon>
        <taxon>Pseudomonadati</taxon>
        <taxon>Pseudomonadota</taxon>
        <taxon>Gammaproteobacteria</taxon>
        <taxon>Natronospirales</taxon>
        <taxon>Natronospiraceae</taxon>
        <taxon>Natronospira</taxon>
    </lineage>
</organism>
<dbReference type="Pfam" id="PF01590">
    <property type="entry name" value="GAF"/>
    <property type="match status" value="1"/>
</dbReference>
<dbReference type="SUPFAM" id="SSF55781">
    <property type="entry name" value="GAF domain-like"/>
    <property type="match status" value="1"/>
</dbReference>
<dbReference type="AlphaFoldDB" id="A0AAP6JEU7"/>
<dbReference type="Proteomes" id="UP001302316">
    <property type="component" value="Unassembled WGS sequence"/>
</dbReference>
<dbReference type="InterPro" id="IPR052155">
    <property type="entry name" value="Biofilm_reg_signaling"/>
</dbReference>
<feature type="domain" description="PAS" evidence="2">
    <location>
        <begin position="7"/>
        <end position="77"/>
    </location>
</feature>
<dbReference type="Pfam" id="PF00990">
    <property type="entry name" value="GGDEF"/>
    <property type="match status" value="1"/>
</dbReference>
<dbReference type="InterPro" id="IPR000160">
    <property type="entry name" value="GGDEF_dom"/>
</dbReference>
<dbReference type="PANTHER" id="PTHR44757:SF2">
    <property type="entry name" value="BIOFILM ARCHITECTURE MAINTENANCE PROTEIN MBAA"/>
    <property type="match status" value="1"/>
</dbReference>
<evidence type="ECO:0000259" key="2">
    <source>
        <dbReference type="PROSITE" id="PS50112"/>
    </source>
</evidence>
<dbReference type="PANTHER" id="PTHR44757">
    <property type="entry name" value="DIGUANYLATE CYCLASE DGCP"/>
    <property type="match status" value="1"/>
</dbReference>
<protein>
    <submittedName>
        <fullName evidence="5">EAL domain-containing protein</fullName>
    </submittedName>
</protein>
<name>A0AAP6JEU7_9GAMM</name>
<reference evidence="5 6" key="1">
    <citation type="submission" date="2023-12" db="EMBL/GenBank/DDBJ databases">
        <title>Whole-genome sequencing of halo(alkali)philic microorganisms from hypersaline lakes.</title>
        <authorList>
            <person name="Sorokin D.Y."/>
            <person name="Merkel A.Y."/>
            <person name="Messina E."/>
            <person name="Yakimov M."/>
        </authorList>
    </citation>
    <scope>NUCLEOTIDE SEQUENCE [LARGE SCALE GENOMIC DNA]</scope>
    <source>
        <strain evidence="5 6">AB-CW1</strain>
    </source>
</reference>
<gene>
    <name evidence="5" type="ORF">VCB98_05635</name>
</gene>
<dbReference type="Gene3D" id="3.30.70.270">
    <property type="match status" value="1"/>
</dbReference>
<evidence type="ECO:0000259" key="3">
    <source>
        <dbReference type="PROSITE" id="PS50883"/>
    </source>
</evidence>
<evidence type="ECO:0000313" key="6">
    <source>
        <dbReference type="Proteomes" id="UP001302316"/>
    </source>
</evidence>
<dbReference type="CDD" id="cd01948">
    <property type="entry name" value="EAL"/>
    <property type="match status" value="1"/>
</dbReference>
<dbReference type="Gene3D" id="3.30.450.40">
    <property type="match status" value="1"/>
</dbReference>
<comment type="cofactor">
    <cofactor evidence="1">
        <name>Mg(2+)</name>
        <dbReference type="ChEBI" id="CHEBI:18420"/>
    </cofactor>
</comment>
<dbReference type="InterPro" id="IPR013767">
    <property type="entry name" value="PAS_fold"/>
</dbReference>
<evidence type="ECO:0000259" key="4">
    <source>
        <dbReference type="PROSITE" id="PS50887"/>
    </source>
</evidence>
<dbReference type="InterPro" id="IPR035919">
    <property type="entry name" value="EAL_sf"/>
</dbReference>
<dbReference type="CDD" id="cd00130">
    <property type="entry name" value="PAS"/>
    <property type="match status" value="1"/>
</dbReference>
<comment type="caution">
    <text evidence="5">The sequence shown here is derived from an EMBL/GenBank/DDBJ whole genome shotgun (WGS) entry which is preliminary data.</text>
</comment>
<dbReference type="FunFam" id="3.30.70.270:FF:000001">
    <property type="entry name" value="Diguanylate cyclase domain protein"/>
    <property type="match status" value="1"/>
</dbReference>
<dbReference type="GO" id="GO:0003824">
    <property type="term" value="F:catalytic activity"/>
    <property type="evidence" value="ECO:0007669"/>
    <property type="project" value="UniProtKB-ARBA"/>
</dbReference>
<dbReference type="NCBIfam" id="TIGR00229">
    <property type="entry name" value="sensory_box"/>
    <property type="match status" value="1"/>
</dbReference>
<dbReference type="PROSITE" id="PS50887">
    <property type="entry name" value="GGDEF"/>
    <property type="match status" value="1"/>
</dbReference>